<dbReference type="STRING" id="1255658.FM114_01425"/>
<dbReference type="Proteomes" id="UP000188342">
    <property type="component" value="Unassembled WGS sequence"/>
</dbReference>
<evidence type="ECO:0000313" key="2">
    <source>
        <dbReference type="Proteomes" id="UP000188342"/>
    </source>
</evidence>
<name>A0A1R4IEY2_9ACTN</name>
<dbReference type="OrthoDB" id="3399139at2"/>
<evidence type="ECO:0000313" key="1">
    <source>
        <dbReference type="EMBL" id="SJN18328.1"/>
    </source>
</evidence>
<protein>
    <recommendedName>
        <fullName evidence="3">Sucraseferredoxin family protein</fullName>
    </recommendedName>
</protein>
<accession>A0A1R4IEY2</accession>
<gene>
    <name evidence="1" type="ORF">FM114_01425</name>
</gene>
<reference evidence="1 2" key="1">
    <citation type="submission" date="2017-02" db="EMBL/GenBank/DDBJ databases">
        <authorList>
            <person name="Peterson S.W."/>
        </authorList>
    </citation>
    <scope>NUCLEOTIDE SEQUENCE [LARGE SCALE GENOMIC DNA]</scope>
    <source>
        <strain evidence="1 2">LSP_Lj1</strain>
    </source>
</reference>
<dbReference type="InterPro" id="IPR009737">
    <property type="entry name" value="Aim32/Apd1-like"/>
</dbReference>
<dbReference type="RefSeq" id="WP_143813818.1">
    <property type="nucleotide sequence ID" value="NZ_FUKQ01000006.1"/>
</dbReference>
<keyword evidence="2" id="KW-1185">Reference proteome</keyword>
<sequence>MTTCSDGWDGAGIPALGTAPDARFWVALEQPGPWGAKAFTQSRLDPELGQRLEAAVAARKGRLLLVRNPLSHPDEDGPRRLFVGAGPMHAPWVAETVIENAATLLHLLDGWPDLDIVETPPPPLQPCEPVLLVCTNGKRDVCCAVKGAPLARRLAARFPERVWEATHLGGHRFACTALALPSRQMLARMAESLAVRAMDGELLALDAHHDRGRSELPQLARVADAWLRGGTGETDPGAVAFTVDGDVVAATHRDGRSWTLQITKHSSDELELPESCGKPAVPASWWQVTEL</sequence>
<evidence type="ECO:0008006" key="3">
    <source>
        <dbReference type="Google" id="ProtNLM"/>
    </source>
</evidence>
<organism evidence="1 2">
    <name type="scientific">Luteococcus japonicus LSP_Lj1</name>
    <dbReference type="NCBI Taxonomy" id="1255658"/>
    <lineage>
        <taxon>Bacteria</taxon>
        <taxon>Bacillati</taxon>
        <taxon>Actinomycetota</taxon>
        <taxon>Actinomycetes</taxon>
        <taxon>Propionibacteriales</taxon>
        <taxon>Propionibacteriaceae</taxon>
        <taxon>Luteococcus</taxon>
    </lineage>
</organism>
<dbReference type="Pfam" id="PF06999">
    <property type="entry name" value="Suc_Fer-like"/>
    <property type="match status" value="1"/>
</dbReference>
<proteinExistence type="predicted"/>
<dbReference type="EMBL" id="FUKQ01000006">
    <property type="protein sequence ID" value="SJN18328.1"/>
    <property type="molecule type" value="Genomic_DNA"/>
</dbReference>
<dbReference type="AlphaFoldDB" id="A0A1R4IEY2"/>